<sequence length="312" mass="34218">MSGNAVPAPCVSICVCTYKRPHLIDGLMQALQSQSALGRVLEIIVVDNDPQRSAMPALKRWQAQSVVPLVALSCAEPNISLARNTAIHQAAGIWLAFIDDDELPVETWLAQLLKSAEAGGVDAVFGPVLPRYPETAPQWVVQGGFFERRRLPSGAPVGKEDVRSGNVLIRREALLAEAGPFDAAFGRTGGEDTLLFSRMLDRQASFVWNDEAVVFEPVEANRMNARWLLRRAYRGGQTYIRVVMLTRAGANRAGSIVYLLSRAVVQLGLAGVLAVLTFLWSPTQAFRWLRIAVAQCGKISGAIGFRHQEYRH</sequence>
<evidence type="ECO:0000259" key="2">
    <source>
        <dbReference type="Pfam" id="PF00535"/>
    </source>
</evidence>
<feature type="transmembrane region" description="Helical" evidence="1">
    <location>
        <begin position="256"/>
        <end position="280"/>
    </location>
</feature>
<dbReference type="Pfam" id="PF00535">
    <property type="entry name" value="Glycos_transf_2"/>
    <property type="match status" value="1"/>
</dbReference>
<proteinExistence type="predicted"/>
<keyword evidence="1" id="KW-0472">Membrane</keyword>
<dbReference type="SUPFAM" id="SSF53448">
    <property type="entry name" value="Nucleotide-diphospho-sugar transferases"/>
    <property type="match status" value="1"/>
</dbReference>
<gene>
    <name evidence="3" type="ORF">H0484_12420</name>
</gene>
<dbReference type="PANTHER" id="PTHR43685:SF2">
    <property type="entry name" value="GLYCOSYLTRANSFERASE 2-LIKE DOMAIN-CONTAINING PROTEIN"/>
    <property type="match status" value="1"/>
</dbReference>
<reference evidence="3 4" key="1">
    <citation type="submission" date="2020-07" db="EMBL/GenBank/DDBJ databases">
        <title>Pusillimonas sp. nov., isolated from poultry manure in Taiwan.</title>
        <authorList>
            <person name="Lin S.-Y."/>
            <person name="Tang Y.-S."/>
            <person name="Young C.-C."/>
        </authorList>
    </citation>
    <scope>NUCLEOTIDE SEQUENCE [LARGE SCALE GENOMIC DNA]</scope>
    <source>
        <strain evidence="3 4">CC-YST705</strain>
    </source>
</reference>
<dbReference type="InterPro" id="IPR001173">
    <property type="entry name" value="Glyco_trans_2-like"/>
</dbReference>
<keyword evidence="4" id="KW-1185">Reference proteome</keyword>
<dbReference type="RefSeq" id="WP_226954964.1">
    <property type="nucleotide sequence ID" value="NZ_JACDXW010000006.1"/>
</dbReference>
<evidence type="ECO:0000313" key="4">
    <source>
        <dbReference type="Proteomes" id="UP000776983"/>
    </source>
</evidence>
<keyword evidence="1" id="KW-0812">Transmembrane</keyword>
<dbReference type="InterPro" id="IPR029044">
    <property type="entry name" value="Nucleotide-diphossugar_trans"/>
</dbReference>
<dbReference type="CDD" id="cd00761">
    <property type="entry name" value="Glyco_tranf_GTA_type"/>
    <property type="match status" value="1"/>
</dbReference>
<dbReference type="InterPro" id="IPR050834">
    <property type="entry name" value="Glycosyltransf_2"/>
</dbReference>
<accession>A0ABS8CES9</accession>
<keyword evidence="1" id="KW-1133">Transmembrane helix</keyword>
<comment type="caution">
    <text evidence="3">The sequence shown here is derived from an EMBL/GenBank/DDBJ whole genome shotgun (WGS) entry which is preliminary data.</text>
</comment>
<name>A0ABS8CES9_9BURK</name>
<organism evidence="3 4">
    <name type="scientific">Mesopusillimonas faecipullorum</name>
    <dbReference type="NCBI Taxonomy" id="2755040"/>
    <lineage>
        <taxon>Bacteria</taxon>
        <taxon>Pseudomonadati</taxon>
        <taxon>Pseudomonadota</taxon>
        <taxon>Betaproteobacteria</taxon>
        <taxon>Burkholderiales</taxon>
        <taxon>Alcaligenaceae</taxon>
        <taxon>Mesopusillimonas</taxon>
    </lineage>
</organism>
<dbReference type="PANTHER" id="PTHR43685">
    <property type="entry name" value="GLYCOSYLTRANSFERASE"/>
    <property type="match status" value="1"/>
</dbReference>
<protein>
    <submittedName>
        <fullName evidence="3">Glycosyltransferase family 2 protein</fullName>
    </submittedName>
</protein>
<feature type="domain" description="Glycosyltransferase 2-like" evidence="2">
    <location>
        <begin position="12"/>
        <end position="173"/>
    </location>
</feature>
<evidence type="ECO:0000256" key="1">
    <source>
        <dbReference type="SAM" id="Phobius"/>
    </source>
</evidence>
<dbReference type="Proteomes" id="UP000776983">
    <property type="component" value="Unassembled WGS sequence"/>
</dbReference>
<dbReference type="Gene3D" id="3.90.550.10">
    <property type="entry name" value="Spore Coat Polysaccharide Biosynthesis Protein SpsA, Chain A"/>
    <property type="match status" value="1"/>
</dbReference>
<dbReference type="EMBL" id="JACDXW010000006">
    <property type="protein sequence ID" value="MCB5364551.1"/>
    <property type="molecule type" value="Genomic_DNA"/>
</dbReference>
<evidence type="ECO:0000313" key="3">
    <source>
        <dbReference type="EMBL" id="MCB5364551.1"/>
    </source>
</evidence>